<dbReference type="PANTHER" id="PTHR43952">
    <property type="entry name" value="MYB FAMILY TRANSCRIPTION FACTOR-RELATED"/>
    <property type="match status" value="1"/>
</dbReference>
<dbReference type="GO" id="GO:0003700">
    <property type="term" value="F:DNA-binding transcription factor activity"/>
    <property type="evidence" value="ECO:0007669"/>
    <property type="project" value="InterPro"/>
</dbReference>
<evidence type="ECO:0000313" key="5">
    <source>
        <dbReference type="EMBL" id="KAI3913094.1"/>
    </source>
</evidence>
<dbReference type="EMBL" id="JAJJMB010009541">
    <property type="protein sequence ID" value="KAI3913094.1"/>
    <property type="molecule type" value="Genomic_DNA"/>
</dbReference>
<dbReference type="InterPro" id="IPR017884">
    <property type="entry name" value="SANT_dom"/>
</dbReference>
<dbReference type="SUPFAM" id="SSF46689">
    <property type="entry name" value="Homeodomain-like"/>
    <property type="match status" value="1"/>
</dbReference>
<accession>A0AAD4SL64</accession>
<dbReference type="Proteomes" id="UP001202328">
    <property type="component" value="Unassembled WGS sequence"/>
</dbReference>
<dbReference type="PROSITE" id="PS51293">
    <property type="entry name" value="SANT"/>
    <property type="match status" value="1"/>
</dbReference>
<sequence length="54" mass="6273">MALVKYIKDTPDRWQNIANEVGGKSAEEVERHYRTLVEDIQRIDAFQVPSITKL</sequence>
<comment type="caution">
    <text evidence="5">The sequence shown here is derived from an EMBL/GenBank/DDBJ whole genome shotgun (WGS) entry which is preliminary data.</text>
</comment>
<reference evidence="5" key="1">
    <citation type="submission" date="2022-04" db="EMBL/GenBank/DDBJ databases">
        <title>A functionally conserved STORR gene fusion in Papaver species that diverged 16.8 million years ago.</title>
        <authorList>
            <person name="Catania T."/>
        </authorList>
    </citation>
    <scope>NUCLEOTIDE SEQUENCE</scope>
    <source>
        <strain evidence="5">S-188037</strain>
    </source>
</reference>
<dbReference type="Pfam" id="PF23082">
    <property type="entry name" value="Myb_DNA-binding_2"/>
    <property type="match status" value="1"/>
</dbReference>
<keyword evidence="1" id="KW-0805">Transcription regulation</keyword>
<evidence type="ECO:0000256" key="2">
    <source>
        <dbReference type="ARBA" id="ARBA00023163"/>
    </source>
</evidence>
<dbReference type="InterPro" id="IPR009057">
    <property type="entry name" value="Homeodomain-like_sf"/>
</dbReference>
<dbReference type="AlphaFoldDB" id="A0AAD4SL64"/>
<keyword evidence="6" id="KW-1185">Reference proteome</keyword>
<evidence type="ECO:0000259" key="4">
    <source>
        <dbReference type="PROSITE" id="PS51293"/>
    </source>
</evidence>
<keyword evidence="2" id="KW-0804">Transcription</keyword>
<dbReference type="PANTHER" id="PTHR43952:SF75">
    <property type="entry name" value="PROTEIN RADIALIS-LIKE 6"/>
    <property type="match status" value="1"/>
</dbReference>
<keyword evidence="3" id="KW-0539">Nucleus</keyword>
<feature type="domain" description="SANT" evidence="4">
    <location>
        <begin position="1"/>
        <end position="41"/>
    </location>
</feature>
<dbReference type="Gene3D" id="1.10.10.60">
    <property type="entry name" value="Homeodomain-like"/>
    <property type="match status" value="1"/>
</dbReference>
<proteinExistence type="predicted"/>
<evidence type="ECO:0000256" key="1">
    <source>
        <dbReference type="ARBA" id="ARBA00023015"/>
    </source>
</evidence>
<dbReference type="InterPro" id="IPR001005">
    <property type="entry name" value="SANT/Myb"/>
</dbReference>
<protein>
    <recommendedName>
        <fullName evidence="4">SANT domain-containing protein</fullName>
    </recommendedName>
</protein>
<dbReference type="CDD" id="cd00167">
    <property type="entry name" value="SANT"/>
    <property type="match status" value="1"/>
</dbReference>
<evidence type="ECO:0000313" key="6">
    <source>
        <dbReference type="Proteomes" id="UP001202328"/>
    </source>
</evidence>
<name>A0AAD4SL64_9MAGN</name>
<gene>
    <name evidence="5" type="ORF">MKW98_007110</name>
</gene>
<dbReference type="InterPro" id="IPR044636">
    <property type="entry name" value="RADIALIS-like"/>
</dbReference>
<organism evidence="5 6">
    <name type="scientific">Papaver atlanticum</name>
    <dbReference type="NCBI Taxonomy" id="357466"/>
    <lineage>
        <taxon>Eukaryota</taxon>
        <taxon>Viridiplantae</taxon>
        <taxon>Streptophyta</taxon>
        <taxon>Embryophyta</taxon>
        <taxon>Tracheophyta</taxon>
        <taxon>Spermatophyta</taxon>
        <taxon>Magnoliopsida</taxon>
        <taxon>Ranunculales</taxon>
        <taxon>Papaveraceae</taxon>
        <taxon>Papaveroideae</taxon>
        <taxon>Papaver</taxon>
    </lineage>
</organism>
<evidence type="ECO:0000256" key="3">
    <source>
        <dbReference type="ARBA" id="ARBA00023242"/>
    </source>
</evidence>